<evidence type="ECO:0000313" key="1">
    <source>
        <dbReference type="EMBL" id="MFC6644436.1"/>
    </source>
</evidence>
<dbReference type="RefSeq" id="WP_263372368.1">
    <property type="nucleotide sequence ID" value="NZ_JAGSYD010000004.1"/>
</dbReference>
<reference evidence="2" key="1">
    <citation type="journal article" date="2019" name="Int. J. Syst. Evol. Microbiol.">
        <title>The Global Catalogue of Microorganisms (GCM) 10K type strain sequencing project: providing services to taxonomists for standard genome sequencing and annotation.</title>
        <authorList>
            <consortium name="The Broad Institute Genomics Platform"/>
            <consortium name="The Broad Institute Genome Sequencing Center for Infectious Disease"/>
            <person name="Wu L."/>
            <person name="Ma J."/>
        </authorList>
    </citation>
    <scope>NUCLEOTIDE SEQUENCE [LARGE SCALE GENOMIC DNA]</scope>
    <source>
        <strain evidence="2">CGMCC 1.16026</strain>
    </source>
</reference>
<protein>
    <submittedName>
        <fullName evidence="1">Helix-turn-helix domain-containing protein</fullName>
    </submittedName>
</protein>
<keyword evidence="2" id="KW-1185">Reference proteome</keyword>
<name>A0ABW1Z5L1_9BACT</name>
<gene>
    <name evidence="1" type="ORF">ACFQBQ_02295</name>
</gene>
<dbReference type="Proteomes" id="UP001596391">
    <property type="component" value="Unassembled WGS sequence"/>
</dbReference>
<proteinExistence type="predicted"/>
<evidence type="ECO:0000313" key="2">
    <source>
        <dbReference type="Proteomes" id="UP001596391"/>
    </source>
</evidence>
<dbReference type="EMBL" id="JBHSWI010000001">
    <property type="protein sequence ID" value="MFC6644436.1"/>
    <property type="molecule type" value="Genomic_DNA"/>
</dbReference>
<sequence length="334" mass="36307">MRKQLTTLDILRDARDSGLLRKAAQSLYYHLALRADQRTDYSTYVGYETLCADTGLDSKTLQKAARELESDGLVSRTIRPNRSNVWHLNIWEMHDRAEAQRVPTVNPFVRQGVVSDSTDEEPDHTTAPADLDALDCTDGLTDAIVSDEHFAGKINADDARRIAEGICAKHQGLAPLVAWAEINEEAKRLAAAASNPAGYLRRILVGTIEDSKPGTVDESAIAKFDRAAVRDHLRLNGGVAVDPVWGTAMCDATMLAFLAHTEPAEQLSTPHLRLGEDGDAVIAIERLSPEDGSMAMREHYHHPPHSAVAISEGISPPIGVGDGGVDYYADLLGE</sequence>
<comment type="caution">
    <text evidence="1">The sequence shown here is derived from an EMBL/GenBank/DDBJ whole genome shotgun (WGS) entry which is preliminary data.</text>
</comment>
<organism evidence="1 2">
    <name type="scientific">Granulicella cerasi</name>
    <dbReference type="NCBI Taxonomy" id="741063"/>
    <lineage>
        <taxon>Bacteria</taxon>
        <taxon>Pseudomonadati</taxon>
        <taxon>Acidobacteriota</taxon>
        <taxon>Terriglobia</taxon>
        <taxon>Terriglobales</taxon>
        <taxon>Acidobacteriaceae</taxon>
        <taxon>Granulicella</taxon>
    </lineage>
</organism>
<accession>A0ABW1Z5L1</accession>